<accession>A0A2N6QTJ5</accession>
<proteinExistence type="inferred from homology"/>
<evidence type="ECO:0000256" key="3">
    <source>
        <dbReference type="ARBA" id="ARBA00022722"/>
    </source>
</evidence>
<dbReference type="EC" id="3.1.26.5" evidence="7"/>
<dbReference type="InterPro" id="IPR020539">
    <property type="entry name" value="RNase_P_CS"/>
</dbReference>
<dbReference type="OrthoDB" id="1524972at2"/>
<keyword evidence="5 7" id="KW-0378">Hydrolase</keyword>
<dbReference type="HAMAP" id="MF_00227">
    <property type="entry name" value="RNase_P"/>
    <property type="match status" value="1"/>
</dbReference>
<dbReference type="EMBL" id="PNGJ01000001">
    <property type="protein sequence ID" value="PMC25368.1"/>
    <property type="molecule type" value="Genomic_DNA"/>
</dbReference>
<evidence type="ECO:0000256" key="4">
    <source>
        <dbReference type="ARBA" id="ARBA00022759"/>
    </source>
</evidence>
<dbReference type="PROSITE" id="PS00648">
    <property type="entry name" value="RIBONUCLEASE_P"/>
    <property type="match status" value="1"/>
</dbReference>
<comment type="subunit">
    <text evidence="7">Consists of a catalytic RNA component (M1 or rnpB) and a protein subunit.</text>
</comment>
<comment type="function">
    <text evidence="1 7">RNaseP catalyzes the removal of the 5'-leader sequence from pre-tRNA to produce the mature 5'-terminus. It can also cleave other RNA substrates such as 4.5S RNA. The protein component plays an auxiliary but essential role in vivo by binding to the 5'-leader sequence and broadening the substrate specificity of the ribozyme.</text>
</comment>
<name>A0A2N6QTJ5_9BACT</name>
<protein>
    <recommendedName>
        <fullName evidence="7">Ribonuclease P protein component</fullName>
        <shortName evidence="7">RNase P protein</shortName>
        <shortName evidence="7">RNaseP protein</shortName>
        <ecNumber evidence="7">3.1.26.5</ecNumber>
    </recommendedName>
    <alternativeName>
        <fullName evidence="7">Protein C5</fullName>
    </alternativeName>
</protein>
<dbReference type="InterPro" id="IPR020568">
    <property type="entry name" value="Ribosomal_Su5_D2-typ_SF"/>
</dbReference>
<evidence type="ECO:0000256" key="5">
    <source>
        <dbReference type="ARBA" id="ARBA00022801"/>
    </source>
</evidence>
<keyword evidence="4 7" id="KW-0255">Endonuclease</keyword>
<sequence>MPTIRPFKLSKWERICGRTLLEKLFTGGKSKSFSVFPLRVVYLLTNRPDGDLQHEAPVKMMVSVSKRHFKRAVKRNRVKRQVREAYRLNKEIVVSSMADSPNRQLLLGFIWMSDELHDTDTVERSMQVLLKRVADKL</sequence>
<organism evidence="8 9">
    <name type="scientific">Hoylesella buccalis</name>
    <dbReference type="NCBI Taxonomy" id="28127"/>
    <lineage>
        <taxon>Bacteria</taxon>
        <taxon>Pseudomonadati</taxon>
        <taxon>Bacteroidota</taxon>
        <taxon>Bacteroidia</taxon>
        <taxon>Bacteroidales</taxon>
        <taxon>Prevotellaceae</taxon>
        <taxon>Hoylesella</taxon>
    </lineage>
</organism>
<reference evidence="8 9" key="1">
    <citation type="submission" date="2017-09" db="EMBL/GenBank/DDBJ databases">
        <title>Bacterial strain isolated from the female urinary microbiota.</title>
        <authorList>
            <person name="Thomas-White K."/>
            <person name="Kumar N."/>
            <person name="Forster S."/>
            <person name="Putonti C."/>
            <person name="Lawley T."/>
            <person name="Wolfe A.J."/>
        </authorList>
    </citation>
    <scope>NUCLEOTIDE SEQUENCE [LARGE SCALE GENOMIC DNA]</scope>
    <source>
        <strain evidence="8 9">UMB0536</strain>
    </source>
</reference>
<evidence type="ECO:0000313" key="8">
    <source>
        <dbReference type="EMBL" id="PMC25368.1"/>
    </source>
</evidence>
<dbReference type="InterPro" id="IPR014721">
    <property type="entry name" value="Ribsml_uS5_D2-typ_fold_subgr"/>
</dbReference>
<evidence type="ECO:0000256" key="7">
    <source>
        <dbReference type="HAMAP-Rule" id="MF_00227"/>
    </source>
</evidence>
<dbReference type="GO" id="GO:0004526">
    <property type="term" value="F:ribonuclease P activity"/>
    <property type="evidence" value="ECO:0007669"/>
    <property type="project" value="UniProtKB-UniRule"/>
</dbReference>
<dbReference type="RefSeq" id="WP_102696300.1">
    <property type="nucleotide sequence ID" value="NZ_PNGJ01000001.1"/>
</dbReference>
<dbReference type="Pfam" id="PF00825">
    <property type="entry name" value="Ribonuclease_P"/>
    <property type="match status" value="1"/>
</dbReference>
<dbReference type="SUPFAM" id="SSF54211">
    <property type="entry name" value="Ribosomal protein S5 domain 2-like"/>
    <property type="match status" value="1"/>
</dbReference>
<dbReference type="GO" id="GO:0001682">
    <property type="term" value="P:tRNA 5'-leader removal"/>
    <property type="evidence" value="ECO:0007669"/>
    <property type="project" value="UniProtKB-UniRule"/>
</dbReference>
<comment type="catalytic activity">
    <reaction evidence="7">
        <text>Endonucleolytic cleavage of RNA, removing 5'-extranucleotides from tRNA precursor.</text>
        <dbReference type="EC" id="3.1.26.5"/>
    </reaction>
</comment>
<evidence type="ECO:0000256" key="1">
    <source>
        <dbReference type="ARBA" id="ARBA00002663"/>
    </source>
</evidence>
<dbReference type="InterPro" id="IPR000100">
    <property type="entry name" value="RNase_P"/>
</dbReference>
<keyword evidence="6 7" id="KW-0694">RNA-binding</keyword>
<keyword evidence="3 7" id="KW-0540">Nuclease</keyword>
<comment type="caution">
    <text evidence="8">The sequence shown here is derived from an EMBL/GenBank/DDBJ whole genome shotgun (WGS) entry which is preliminary data.</text>
</comment>
<evidence type="ECO:0000256" key="2">
    <source>
        <dbReference type="ARBA" id="ARBA00022694"/>
    </source>
</evidence>
<dbReference type="GO" id="GO:0000049">
    <property type="term" value="F:tRNA binding"/>
    <property type="evidence" value="ECO:0007669"/>
    <property type="project" value="UniProtKB-UniRule"/>
</dbReference>
<comment type="similarity">
    <text evidence="7">Belongs to the RnpA family.</text>
</comment>
<evidence type="ECO:0000313" key="9">
    <source>
        <dbReference type="Proteomes" id="UP000235564"/>
    </source>
</evidence>
<keyword evidence="2 7" id="KW-0819">tRNA processing</keyword>
<evidence type="ECO:0000256" key="6">
    <source>
        <dbReference type="ARBA" id="ARBA00022884"/>
    </source>
</evidence>
<gene>
    <name evidence="7" type="primary">rnpA</name>
    <name evidence="8" type="ORF">CJ231_00765</name>
</gene>
<dbReference type="AlphaFoldDB" id="A0A2N6QTJ5"/>
<dbReference type="Proteomes" id="UP000235564">
    <property type="component" value="Unassembled WGS sequence"/>
</dbReference>
<dbReference type="Gene3D" id="3.30.230.10">
    <property type="match status" value="1"/>
</dbReference>